<dbReference type="InterPro" id="IPR012349">
    <property type="entry name" value="Split_barrel_FMN-bd"/>
</dbReference>
<gene>
    <name evidence="1" type="ORF">FOY51_02985</name>
</gene>
<proteinExistence type="predicted"/>
<keyword evidence="2" id="KW-1185">Reference proteome</keyword>
<dbReference type="OrthoDB" id="159383at2"/>
<dbReference type="EMBL" id="VLNY01000001">
    <property type="protein sequence ID" value="KAA0025093.1"/>
    <property type="molecule type" value="Genomic_DNA"/>
</dbReference>
<accession>A0A5A7SK95</accession>
<name>A0A5A7SK95_9NOCA</name>
<dbReference type="Proteomes" id="UP000322244">
    <property type="component" value="Unassembled WGS sequence"/>
</dbReference>
<reference evidence="1 2" key="1">
    <citation type="submission" date="2019-07" db="EMBL/GenBank/DDBJ databases">
        <title>Rhodococcus cavernicolus sp. nov., isolated from a cave.</title>
        <authorList>
            <person name="Lee S.D."/>
        </authorList>
    </citation>
    <scope>NUCLEOTIDE SEQUENCE [LARGE SCALE GENOMIC DNA]</scope>
    <source>
        <strain evidence="1 2">C1-24</strain>
    </source>
</reference>
<sequence length="46" mass="5277">MGQARFVLLTTFKKDGTPVATPLWTAPDGERLLTWTEKQSWKVQSR</sequence>
<dbReference type="AlphaFoldDB" id="A0A5A7SK95"/>
<dbReference type="SUPFAM" id="SSF50475">
    <property type="entry name" value="FMN-binding split barrel"/>
    <property type="match status" value="1"/>
</dbReference>
<evidence type="ECO:0000313" key="2">
    <source>
        <dbReference type="Proteomes" id="UP000322244"/>
    </source>
</evidence>
<evidence type="ECO:0000313" key="1">
    <source>
        <dbReference type="EMBL" id="KAA0025093.1"/>
    </source>
</evidence>
<dbReference type="Gene3D" id="2.30.110.10">
    <property type="entry name" value="Electron Transport, Fmn-binding Protein, Chain A"/>
    <property type="match status" value="1"/>
</dbReference>
<organism evidence="1 2">
    <name type="scientific">Antrihabitans cavernicola</name>
    <dbReference type="NCBI Taxonomy" id="2495913"/>
    <lineage>
        <taxon>Bacteria</taxon>
        <taxon>Bacillati</taxon>
        <taxon>Actinomycetota</taxon>
        <taxon>Actinomycetes</taxon>
        <taxon>Mycobacteriales</taxon>
        <taxon>Nocardiaceae</taxon>
        <taxon>Antrihabitans</taxon>
    </lineage>
</organism>
<comment type="caution">
    <text evidence="1">The sequence shown here is derived from an EMBL/GenBank/DDBJ whole genome shotgun (WGS) entry which is preliminary data.</text>
</comment>
<protein>
    <submittedName>
        <fullName evidence="1">Uncharacterized protein</fullName>
    </submittedName>
</protein>